<evidence type="ECO:0000313" key="1">
    <source>
        <dbReference type="EMBL" id="HIW96762.1"/>
    </source>
</evidence>
<dbReference type="PANTHER" id="PTHR47791">
    <property type="entry name" value="MEIOTICALLY UP-REGULATED GENE 191 PROTEIN"/>
    <property type="match status" value="1"/>
</dbReference>
<dbReference type="PIRSF" id="PIRSF021505">
    <property type="entry name" value="O_gly_hdrol"/>
    <property type="match status" value="1"/>
</dbReference>
<dbReference type="InterPro" id="IPR005198">
    <property type="entry name" value="Glyco_hydro_76"/>
</dbReference>
<dbReference type="PANTHER" id="PTHR47791:SF3">
    <property type="entry name" value="MEIOTICALLY UP-REGULATED GENE 191 PROTEIN"/>
    <property type="match status" value="1"/>
</dbReference>
<name>A0A9D1UQX8_9CORY</name>
<reference evidence="1" key="2">
    <citation type="submission" date="2021-04" db="EMBL/GenBank/DDBJ databases">
        <authorList>
            <person name="Gilroy R."/>
        </authorList>
    </citation>
    <scope>NUCLEOTIDE SEQUENCE</scope>
    <source>
        <strain evidence="1">4376</strain>
    </source>
</reference>
<dbReference type="InterPro" id="IPR014512">
    <property type="entry name" value="O_gly_hydro"/>
</dbReference>
<proteinExistence type="predicted"/>
<organism evidence="1 2">
    <name type="scientific">Candidatus Corynebacterium gallistercoris</name>
    <dbReference type="NCBI Taxonomy" id="2838530"/>
    <lineage>
        <taxon>Bacteria</taxon>
        <taxon>Bacillati</taxon>
        <taxon>Actinomycetota</taxon>
        <taxon>Actinomycetes</taxon>
        <taxon>Mycobacteriales</taxon>
        <taxon>Corynebacteriaceae</taxon>
        <taxon>Corynebacterium</taxon>
    </lineage>
</organism>
<accession>A0A9D1UQX8</accession>
<reference evidence="1" key="1">
    <citation type="journal article" date="2021" name="PeerJ">
        <title>Extensive microbial diversity within the chicken gut microbiome revealed by metagenomics and culture.</title>
        <authorList>
            <person name="Gilroy R."/>
            <person name="Ravi A."/>
            <person name="Getino M."/>
            <person name="Pursley I."/>
            <person name="Horton D.L."/>
            <person name="Alikhan N.F."/>
            <person name="Baker D."/>
            <person name="Gharbi K."/>
            <person name="Hall N."/>
            <person name="Watson M."/>
            <person name="Adriaenssens E.M."/>
            <person name="Foster-Nyarko E."/>
            <person name="Jarju S."/>
            <person name="Secka A."/>
            <person name="Antonio M."/>
            <person name="Oren A."/>
            <person name="Chaudhuri R.R."/>
            <person name="La Ragione R."/>
            <person name="Hildebrand F."/>
            <person name="Pallen M.J."/>
        </authorList>
    </citation>
    <scope>NUCLEOTIDE SEQUENCE</scope>
    <source>
        <strain evidence="1">4376</strain>
    </source>
</reference>
<dbReference type="Pfam" id="PF03663">
    <property type="entry name" value="Glyco_hydro_76"/>
    <property type="match status" value="1"/>
</dbReference>
<dbReference type="SUPFAM" id="SSF48208">
    <property type="entry name" value="Six-hairpin glycosidases"/>
    <property type="match status" value="1"/>
</dbReference>
<dbReference type="InterPro" id="IPR008928">
    <property type="entry name" value="6-hairpin_glycosidase_sf"/>
</dbReference>
<sequence>MVSVSHITPEQWDHRADLAEQAVGERHRARLWGLPKTSLGVIAWPPTSRDKIFFRWHYWWQAHYIDNLVDATHRRPTKQRIAGIRRHVRAMKIRNFGNLARNNYYDDKAWLALALQRAQQLDKVGYFRGYDALVDNIFDGVDSLTGVLPWRTNETFYNVPTNGPAAILAARTGRVELAEHLIDWTFDNLINDKGLVMDGLRMRMHGPEIVSVIHPYCQGVMLGACTELAIAQRKQAGVKPGEVSEVGMKHITRVHGLIKAIHNHMTDKRDAINWRTSGGDGGLFNGILARYLALVATDLPPAGRHSDEARRIARQLVLTTADTVWHYRLEVDGLPVFPARWGEDAVMPQAGGLVGATIAGAVASSDIAERDLSVQLSGWMLMEAAACVAGK</sequence>
<dbReference type="GO" id="GO:0016787">
    <property type="term" value="F:hydrolase activity"/>
    <property type="evidence" value="ECO:0007669"/>
    <property type="project" value="UniProtKB-KW"/>
</dbReference>
<dbReference type="Proteomes" id="UP000824189">
    <property type="component" value="Unassembled WGS sequence"/>
</dbReference>
<protein>
    <submittedName>
        <fullName evidence="1">Glycoside hydrolase family 76</fullName>
    </submittedName>
</protein>
<dbReference type="AlphaFoldDB" id="A0A9D1UQX8"/>
<keyword evidence="1" id="KW-0378">Hydrolase</keyword>
<dbReference type="InterPro" id="IPR053169">
    <property type="entry name" value="MUG_Protein"/>
</dbReference>
<gene>
    <name evidence="1" type="ORF">H9867_09850</name>
</gene>
<dbReference type="GO" id="GO:0005975">
    <property type="term" value="P:carbohydrate metabolic process"/>
    <property type="evidence" value="ECO:0007669"/>
    <property type="project" value="InterPro"/>
</dbReference>
<dbReference type="EMBL" id="DXFZ01000115">
    <property type="protein sequence ID" value="HIW96762.1"/>
    <property type="molecule type" value="Genomic_DNA"/>
</dbReference>
<evidence type="ECO:0000313" key="2">
    <source>
        <dbReference type="Proteomes" id="UP000824189"/>
    </source>
</evidence>
<comment type="caution">
    <text evidence="1">The sequence shown here is derived from an EMBL/GenBank/DDBJ whole genome shotgun (WGS) entry which is preliminary data.</text>
</comment>
<dbReference type="Gene3D" id="1.50.10.20">
    <property type="match status" value="1"/>
</dbReference>